<dbReference type="Proteomes" id="UP000326877">
    <property type="component" value="Unassembled WGS sequence"/>
</dbReference>
<name>A0A5N7C8C5_PETAA</name>
<organism evidence="1">
    <name type="scientific">Petromyces alliaceus</name>
    <name type="common">Aspergillus alliaceus</name>
    <dbReference type="NCBI Taxonomy" id="209559"/>
    <lineage>
        <taxon>Eukaryota</taxon>
        <taxon>Fungi</taxon>
        <taxon>Dikarya</taxon>
        <taxon>Ascomycota</taxon>
        <taxon>Pezizomycotina</taxon>
        <taxon>Eurotiomycetes</taxon>
        <taxon>Eurotiomycetidae</taxon>
        <taxon>Eurotiales</taxon>
        <taxon>Aspergillaceae</taxon>
        <taxon>Aspergillus</taxon>
        <taxon>Aspergillus subgen. Circumdati</taxon>
    </lineage>
</organism>
<dbReference type="AlphaFoldDB" id="A0A5N7C8C5"/>
<sequence>MNTYFRGPTRVHIGLNQSLFDFTESASAMHMPYLASSADQTPSRPAIAADGWRHSGCEALFIINDQSRYFRDFMRPLWRYYVNTTYLDQVGLTAQLETLFLAVLSMNLCHASCHRHSIGSIRSLIC</sequence>
<accession>A0A5N7C8C5</accession>
<dbReference type="EMBL" id="ML735257">
    <property type="protein sequence ID" value="KAE8390239.1"/>
    <property type="molecule type" value="Genomic_DNA"/>
</dbReference>
<proteinExistence type="predicted"/>
<dbReference type="OrthoDB" id="10058185at2759"/>
<gene>
    <name evidence="1" type="ORF">BDV23DRAFT_88347</name>
</gene>
<reference evidence="1" key="1">
    <citation type="submission" date="2019-04" db="EMBL/GenBank/DDBJ databases">
        <title>Friends and foes A comparative genomics studyof 23 Aspergillus species from section Flavi.</title>
        <authorList>
            <consortium name="DOE Joint Genome Institute"/>
            <person name="Kjaerbolling I."/>
            <person name="Vesth T."/>
            <person name="Frisvad J.C."/>
            <person name="Nybo J.L."/>
            <person name="Theobald S."/>
            <person name="Kildgaard S."/>
            <person name="Isbrandt T."/>
            <person name="Kuo A."/>
            <person name="Sato A."/>
            <person name="Lyhne E.K."/>
            <person name="Kogle M.E."/>
            <person name="Wiebenga A."/>
            <person name="Kun R.S."/>
            <person name="Lubbers R.J."/>
            <person name="Makela M.R."/>
            <person name="Barry K."/>
            <person name="Chovatia M."/>
            <person name="Clum A."/>
            <person name="Daum C."/>
            <person name="Haridas S."/>
            <person name="He G."/>
            <person name="LaButti K."/>
            <person name="Lipzen A."/>
            <person name="Mondo S."/>
            <person name="Riley R."/>
            <person name="Salamov A."/>
            <person name="Simmons B.A."/>
            <person name="Magnuson J.K."/>
            <person name="Henrissat B."/>
            <person name="Mortensen U.H."/>
            <person name="Larsen T.O."/>
            <person name="Devries R.P."/>
            <person name="Grigoriev I.V."/>
            <person name="Machida M."/>
            <person name="Baker S.E."/>
            <person name="Andersen M.R."/>
        </authorList>
    </citation>
    <scope>NUCLEOTIDE SEQUENCE [LARGE SCALE GENOMIC DNA]</scope>
    <source>
        <strain evidence="1">IBT 14317</strain>
    </source>
</reference>
<evidence type="ECO:0000313" key="1">
    <source>
        <dbReference type="EMBL" id="KAE8390239.1"/>
    </source>
</evidence>
<protein>
    <submittedName>
        <fullName evidence="1">Uncharacterized protein</fullName>
    </submittedName>
</protein>